<feature type="compositionally biased region" description="Gly residues" evidence="1">
    <location>
        <begin position="84"/>
        <end position="101"/>
    </location>
</feature>
<accession>A0A7S2G4V0</accession>
<sequence length="241" mass="25403">MAAASAASGLDRQLALVLLPPRHLCNEVDAIRRDHDKAYATWPPHVRLAWPAPARLNSESVRQDLATALEAVDAFDLSLSVGGRGGGDVGDGGEGDGGAGKARGRAMRKRGEGGGKQKDGRTYVKAIPTHDALSNIEEVMRAIRSVLPEVEDDPADTPYHMTLGQCGNRASAAEFEQGLQREEWVWSVTSVALLSQKNKGKFATLEVLPLAEGGGDEARSAADGSSAAESRGTGGSFRAKF</sequence>
<dbReference type="Gene3D" id="3.90.1140.10">
    <property type="entry name" value="Cyclic phosphodiesterase"/>
    <property type="match status" value="1"/>
</dbReference>
<gene>
    <name evidence="2" type="ORF">FPAR1323_LOCUS12233</name>
</gene>
<dbReference type="PANTHER" id="PTHR37474">
    <property type="entry name" value="RNA LIGASE/CYCLIC NUCLEOTIDE PHOSPHODIESTERASE"/>
    <property type="match status" value="1"/>
</dbReference>
<dbReference type="AlphaFoldDB" id="A0A7S2G4V0"/>
<feature type="region of interest" description="Disordered" evidence="1">
    <location>
        <begin position="213"/>
        <end position="241"/>
    </location>
</feature>
<dbReference type="Pfam" id="PF13563">
    <property type="entry name" value="2_5_RNA_ligase2"/>
    <property type="match status" value="1"/>
</dbReference>
<protein>
    <recommendedName>
        <fullName evidence="3">Phosphoesterase HXTX domain-containing protein</fullName>
    </recommendedName>
</protein>
<feature type="compositionally biased region" description="Basic and acidic residues" evidence="1">
    <location>
        <begin position="109"/>
        <end position="121"/>
    </location>
</feature>
<proteinExistence type="predicted"/>
<reference evidence="2" key="1">
    <citation type="submission" date="2021-01" db="EMBL/GenBank/DDBJ databases">
        <authorList>
            <person name="Corre E."/>
            <person name="Pelletier E."/>
            <person name="Niang G."/>
            <person name="Scheremetjew M."/>
            <person name="Finn R."/>
            <person name="Kale V."/>
            <person name="Holt S."/>
            <person name="Cochrane G."/>
            <person name="Meng A."/>
            <person name="Brown T."/>
            <person name="Cohen L."/>
        </authorList>
    </citation>
    <scope>NUCLEOTIDE SEQUENCE</scope>
    <source>
        <strain evidence="2">RCC1693</strain>
    </source>
</reference>
<feature type="region of interest" description="Disordered" evidence="1">
    <location>
        <begin position="84"/>
        <end position="121"/>
    </location>
</feature>
<dbReference type="EMBL" id="HBGT01023565">
    <property type="protein sequence ID" value="CAD9430481.1"/>
    <property type="molecule type" value="Transcribed_RNA"/>
</dbReference>
<organism evidence="2">
    <name type="scientific">Florenciella parvula</name>
    <dbReference type="NCBI Taxonomy" id="236787"/>
    <lineage>
        <taxon>Eukaryota</taxon>
        <taxon>Sar</taxon>
        <taxon>Stramenopiles</taxon>
        <taxon>Ochrophyta</taxon>
        <taxon>Dictyochophyceae</taxon>
        <taxon>Florenciellales</taxon>
        <taxon>Florenciella</taxon>
    </lineage>
</organism>
<name>A0A7S2G4V0_9STRA</name>
<evidence type="ECO:0008006" key="3">
    <source>
        <dbReference type="Google" id="ProtNLM"/>
    </source>
</evidence>
<evidence type="ECO:0000256" key="1">
    <source>
        <dbReference type="SAM" id="MobiDB-lite"/>
    </source>
</evidence>
<evidence type="ECO:0000313" key="2">
    <source>
        <dbReference type="EMBL" id="CAD9430481.1"/>
    </source>
</evidence>
<dbReference type="PANTHER" id="PTHR37474:SF1">
    <property type="entry name" value="2'-5' RNA LIGASE FAMILY PROTEIN"/>
    <property type="match status" value="1"/>
</dbReference>